<dbReference type="Proteomes" id="UP000092321">
    <property type="component" value="Unassembled WGS sequence"/>
</dbReference>
<evidence type="ECO:0000313" key="2">
    <source>
        <dbReference type="Proteomes" id="UP000092321"/>
    </source>
</evidence>
<gene>
    <name evidence="1" type="ORF">HANVADRAFT_51471</name>
</gene>
<dbReference type="AlphaFoldDB" id="A0A1B7TIL1"/>
<sequence>MQCIQQQSKRFLKVKAKLPNTLPNPIFKEADTTRVFKKYKVTGLRSRPLPNLAEIKEVAIPYAENDYTSLKNSLASLLGDDIVNRDLPANLLINKSRLLDNRLEKPFQDYSKTEKIVQLGNNEHFNILGDSYSKYLSRKYSENKLNLIKLHPQESIAVLGFLYLTNYKNNNLDSFEKKLIEKLI</sequence>
<name>A0A1B7TIL1_9ASCO</name>
<dbReference type="EMBL" id="LXPE01000003">
    <property type="protein sequence ID" value="OBA28590.1"/>
    <property type="molecule type" value="Genomic_DNA"/>
</dbReference>
<organism evidence="1 2">
    <name type="scientific">Hanseniaspora valbyensis NRRL Y-1626</name>
    <dbReference type="NCBI Taxonomy" id="766949"/>
    <lineage>
        <taxon>Eukaryota</taxon>
        <taxon>Fungi</taxon>
        <taxon>Dikarya</taxon>
        <taxon>Ascomycota</taxon>
        <taxon>Saccharomycotina</taxon>
        <taxon>Saccharomycetes</taxon>
        <taxon>Saccharomycodales</taxon>
        <taxon>Saccharomycodaceae</taxon>
        <taxon>Hanseniaspora</taxon>
    </lineage>
</organism>
<evidence type="ECO:0000313" key="1">
    <source>
        <dbReference type="EMBL" id="OBA28590.1"/>
    </source>
</evidence>
<comment type="caution">
    <text evidence="1">The sequence shown here is derived from an EMBL/GenBank/DDBJ whole genome shotgun (WGS) entry which is preliminary data.</text>
</comment>
<accession>A0A1B7TIL1</accession>
<proteinExistence type="predicted"/>
<reference evidence="2" key="1">
    <citation type="journal article" date="2016" name="Proc. Natl. Acad. Sci. U.S.A.">
        <title>Comparative genomics of biotechnologically important yeasts.</title>
        <authorList>
            <person name="Riley R."/>
            <person name="Haridas S."/>
            <person name="Wolfe K.H."/>
            <person name="Lopes M.R."/>
            <person name="Hittinger C.T."/>
            <person name="Goeker M."/>
            <person name="Salamov A.A."/>
            <person name="Wisecaver J.H."/>
            <person name="Long T.M."/>
            <person name="Calvey C.H."/>
            <person name="Aerts A.L."/>
            <person name="Barry K.W."/>
            <person name="Choi C."/>
            <person name="Clum A."/>
            <person name="Coughlan A.Y."/>
            <person name="Deshpande S."/>
            <person name="Douglass A.P."/>
            <person name="Hanson S.J."/>
            <person name="Klenk H.-P."/>
            <person name="LaButti K.M."/>
            <person name="Lapidus A."/>
            <person name="Lindquist E.A."/>
            <person name="Lipzen A.M."/>
            <person name="Meier-Kolthoff J.P."/>
            <person name="Ohm R.A."/>
            <person name="Otillar R.P."/>
            <person name="Pangilinan J.L."/>
            <person name="Peng Y."/>
            <person name="Rokas A."/>
            <person name="Rosa C.A."/>
            <person name="Scheuner C."/>
            <person name="Sibirny A.A."/>
            <person name="Slot J.C."/>
            <person name="Stielow J.B."/>
            <person name="Sun H."/>
            <person name="Kurtzman C.P."/>
            <person name="Blackwell M."/>
            <person name="Grigoriev I.V."/>
            <person name="Jeffries T.W."/>
        </authorList>
    </citation>
    <scope>NUCLEOTIDE SEQUENCE [LARGE SCALE GENOMIC DNA]</scope>
    <source>
        <strain evidence="2">NRRL Y-1626</strain>
    </source>
</reference>
<keyword evidence="2" id="KW-1185">Reference proteome</keyword>
<protein>
    <submittedName>
        <fullName evidence="1">Uncharacterized protein</fullName>
    </submittedName>
</protein>